<gene>
    <name evidence="2" type="ORF">ULMS_02750</name>
</gene>
<reference evidence="2 3" key="1">
    <citation type="submission" date="2019-08" db="EMBL/GenBank/DDBJ databases">
        <title>Ulvibacter marinistellae sp. nov., isolated from a starfish, Patiria pectinifera.</title>
        <authorList>
            <person name="Kawano K."/>
            <person name="Ushijima N."/>
            <person name="Kihara M."/>
            <person name="Itoh H."/>
        </authorList>
    </citation>
    <scope>NUCLEOTIDE SEQUENCE [LARGE SCALE GENOMIC DNA]</scope>
    <source>
        <strain evidence="2 3">KK4</strain>
    </source>
</reference>
<feature type="chain" id="PRO_5023886089" evidence="1">
    <location>
        <begin position="23"/>
        <end position="288"/>
    </location>
</feature>
<comment type="caution">
    <text evidence="2">The sequence shown here is derived from an EMBL/GenBank/DDBJ whole genome shotgun (WGS) entry which is preliminary data.</text>
</comment>
<dbReference type="CDD" id="cd14789">
    <property type="entry name" value="Tiki"/>
    <property type="match status" value="1"/>
</dbReference>
<dbReference type="OrthoDB" id="9798714at2"/>
<evidence type="ECO:0000256" key="1">
    <source>
        <dbReference type="SAM" id="SignalP"/>
    </source>
</evidence>
<evidence type="ECO:0000313" key="3">
    <source>
        <dbReference type="Proteomes" id="UP000326994"/>
    </source>
</evidence>
<feature type="signal peptide" evidence="1">
    <location>
        <begin position="1"/>
        <end position="22"/>
    </location>
</feature>
<keyword evidence="3" id="KW-1185">Reference proteome</keyword>
<dbReference type="InterPro" id="IPR002816">
    <property type="entry name" value="TraB/PrgY/GumN_fam"/>
</dbReference>
<dbReference type="PANTHER" id="PTHR40590">
    <property type="entry name" value="CYTOPLASMIC PROTEIN-RELATED"/>
    <property type="match status" value="1"/>
</dbReference>
<name>A0A5J4FS89_9FLAO</name>
<evidence type="ECO:0000313" key="2">
    <source>
        <dbReference type="EMBL" id="GEQ84767.1"/>
    </source>
</evidence>
<dbReference type="InterPro" id="IPR047111">
    <property type="entry name" value="YbaP-like"/>
</dbReference>
<keyword evidence="1" id="KW-0732">Signal</keyword>
<sequence>MKNLKNILALVAFIFAISTTTAQENEHSLLWKVEGNGIKTSYVFGTFHMLPKEDFALKDKVKNAFTESENIFLELDMDDPSLQQEMMQLSILPDGGNLKNFMDESEYSLIDTYLLSNMGVGLDNLATFKPLMVSTMVMMGYMGKDVASYEATLISLAKEQQKEINGLETVASQIAVFDIQPYDEQMDEVVKLLKEEDAMKDMFNKMIELYKAENIEGLYDYMDEFYGDDPEQLHRMLDNRNQNWIPLIVENSKKASTFYGVGAGHLGGEQGVISLLKKEGFTVTPVIE</sequence>
<proteinExistence type="predicted"/>
<dbReference type="Pfam" id="PF01963">
    <property type="entry name" value="TraB_PrgY_gumN"/>
    <property type="match status" value="1"/>
</dbReference>
<dbReference type="Proteomes" id="UP000326994">
    <property type="component" value="Unassembled WGS sequence"/>
</dbReference>
<dbReference type="AlphaFoldDB" id="A0A5J4FS89"/>
<accession>A0A5J4FS89</accession>
<dbReference type="PANTHER" id="PTHR40590:SF1">
    <property type="entry name" value="CYTOPLASMIC PROTEIN"/>
    <property type="match status" value="1"/>
</dbReference>
<dbReference type="EMBL" id="BKCF01000001">
    <property type="protein sequence ID" value="GEQ84767.1"/>
    <property type="molecule type" value="Genomic_DNA"/>
</dbReference>
<protein>
    <submittedName>
        <fullName evidence="2">TraB/GumN family protein</fullName>
    </submittedName>
</protein>
<dbReference type="RefSeq" id="WP_151892710.1">
    <property type="nucleotide sequence ID" value="NZ_BKCF01000001.1"/>
</dbReference>
<organism evidence="2 3">
    <name type="scientific">Patiriisocius marinistellae</name>
    <dbReference type="NCBI Taxonomy" id="2494560"/>
    <lineage>
        <taxon>Bacteria</taxon>
        <taxon>Pseudomonadati</taxon>
        <taxon>Bacteroidota</taxon>
        <taxon>Flavobacteriia</taxon>
        <taxon>Flavobacteriales</taxon>
        <taxon>Flavobacteriaceae</taxon>
        <taxon>Patiriisocius</taxon>
    </lineage>
</organism>